<keyword evidence="1" id="KW-0732">Signal</keyword>
<feature type="chain" id="PRO_5014405416" description="Glyoxalase-like domain-containing protein" evidence="1">
    <location>
        <begin position="35"/>
        <end position="377"/>
    </location>
</feature>
<dbReference type="AlphaFoldDB" id="A0A2J6QLB8"/>
<dbReference type="Pfam" id="PF13468">
    <property type="entry name" value="Glyoxalase_3"/>
    <property type="match status" value="1"/>
</dbReference>
<dbReference type="PANTHER" id="PTHR40265">
    <property type="entry name" value="BLL2707 PROTEIN"/>
    <property type="match status" value="1"/>
</dbReference>
<evidence type="ECO:0000256" key="1">
    <source>
        <dbReference type="SAM" id="SignalP"/>
    </source>
</evidence>
<dbReference type="Proteomes" id="UP000235672">
    <property type="component" value="Unassembled WGS sequence"/>
</dbReference>
<dbReference type="InterPro" id="IPR025870">
    <property type="entry name" value="Glyoxalase-like_dom"/>
</dbReference>
<evidence type="ECO:0000259" key="2">
    <source>
        <dbReference type="Pfam" id="PF13468"/>
    </source>
</evidence>
<accession>A0A2J6QLB8</accession>
<keyword evidence="4" id="KW-1185">Reference proteome</keyword>
<organism evidence="3 4">
    <name type="scientific">Hyaloscypha hepaticicola</name>
    <dbReference type="NCBI Taxonomy" id="2082293"/>
    <lineage>
        <taxon>Eukaryota</taxon>
        <taxon>Fungi</taxon>
        <taxon>Dikarya</taxon>
        <taxon>Ascomycota</taxon>
        <taxon>Pezizomycotina</taxon>
        <taxon>Leotiomycetes</taxon>
        <taxon>Helotiales</taxon>
        <taxon>Hyaloscyphaceae</taxon>
        <taxon>Hyaloscypha</taxon>
    </lineage>
</organism>
<reference evidence="3 4" key="1">
    <citation type="submission" date="2016-05" db="EMBL/GenBank/DDBJ databases">
        <title>A degradative enzymes factory behind the ericoid mycorrhizal symbiosis.</title>
        <authorList>
            <consortium name="DOE Joint Genome Institute"/>
            <person name="Martino E."/>
            <person name="Morin E."/>
            <person name="Grelet G."/>
            <person name="Kuo A."/>
            <person name="Kohler A."/>
            <person name="Daghino S."/>
            <person name="Barry K."/>
            <person name="Choi C."/>
            <person name="Cichocki N."/>
            <person name="Clum A."/>
            <person name="Copeland A."/>
            <person name="Hainaut M."/>
            <person name="Haridas S."/>
            <person name="Labutti K."/>
            <person name="Lindquist E."/>
            <person name="Lipzen A."/>
            <person name="Khouja H.-R."/>
            <person name="Murat C."/>
            <person name="Ohm R."/>
            <person name="Olson A."/>
            <person name="Spatafora J."/>
            <person name="Veneault-Fourrey C."/>
            <person name="Henrissat B."/>
            <person name="Grigoriev I."/>
            <person name="Martin F."/>
            <person name="Perotto S."/>
        </authorList>
    </citation>
    <scope>NUCLEOTIDE SEQUENCE [LARGE SCALE GENOMIC DNA]</scope>
    <source>
        <strain evidence="3 4">UAMH 7357</strain>
    </source>
</reference>
<feature type="signal peptide" evidence="1">
    <location>
        <begin position="1"/>
        <end position="34"/>
    </location>
</feature>
<dbReference type="Gene3D" id="3.10.180.10">
    <property type="entry name" value="2,3-Dihydroxybiphenyl 1,2-Dioxygenase, domain 1"/>
    <property type="match status" value="1"/>
</dbReference>
<dbReference type="EMBL" id="KZ613466">
    <property type="protein sequence ID" value="PMD27057.1"/>
    <property type="molecule type" value="Genomic_DNA"/>
</dbReference>
<dbReference type="PANTHER" id="PTHR40265:SF1">
    <property type="entry name" value="GLYOXALASE-LIKE DOMAIN-CONTAINING PROTEIN"/>
    <property type="match status" value="1"/>
</dbReference>
<evidence type="ECO:0000313" key="3">
    <source>
        <dbReference type="EMBL" id="PMD27057.1"/>
    </source>
</evidence>
<sequence>MDASTVQMFLRKSKYKHPSTIWFVCLSLLLSLQSNPTRTHCRATKSDYKATEAPHCRELRNGYSDTPPKMTSTQIDHIVLLVSTPFFENPPAWLTTNFTITPGGCHNGQASRNKLIIFTYGTYLELFNWYDKPPPLNDENLPMRFWGPKQEGLIDFALTSTTVPAEECIETVNKRLTQGPEKDGDLGVKYQEPIAGSRKRADGMEVKWKVTRPVFHDGEKTPSHDLFLGGRLDAPFFCHDVTQRTFRVASDDMAKITHPCGATGIASCEIFVPQDRLAKYVTLYSKILGSKPEVTSDEADGRSFSLDVDVPQGAGSSKVVVREARNEKELKRMQERGIGVSDLVLATNGQVADEKCSFGPQGIESTIWLGNLAPSTL</sequence>
<proteinExistence type="predicted"/>
<protein>
    <recommendedName>
        <fullName evidence="2">Glyoxalase-like domain-containing protein</fullName>
    </recommendedName>
</protein>
<dbReference type="OrthoDB" id="408973at2759"/>
<dbReference type="InterPro" id="IPR029068">
    <property type="entry name" value="Glyas_Bleomycin-R_OHBP_Dase"/>
</dbReference>
<feature type="domain" description="Glyoxalase-like" evidence="2">
    <location>
        <begin position="75"/>
        <end position="277"/>
    </location>
</feature>
<name>A0A2J6QLB8_9HELO</name>
<gene>
    <name evidence="3" type="ORF">NA56DRAFT_224506</name>
</gene>
<evidence type="ECO:0000313" key="4">
    <source>
        <dbReference type="Proteomes" id="UP000235672"/>
    </source>
</evidence>